<gene>
    <name evidence="1" type="ORF">JFN94_12165</name>
</gene>
<reference evidence="1 2" key="1">
    <citation type="submission" date="2020-12" db="EMBL/GenBank/DDBJ databases">
        <title>Complete genome sequence of Burkholderia anthina BJQ0011.</title>
        <authorList>
            <person name="Xu Y."/>
        </authorList>
    </citation>
    <scope>NUCLEOTIDE SEQUENCE [LARGE SCALE GENOMIC DNA]</scope>
    <source>
        <strain evidence="1 2">BJQ0011</strain>
    </source>
</reference>
<accession>A0A7T6VDE3</accession>
<name>A0A7T6VDE3_9BURK</name>
<sequence length="61" mass="6549">MRANAPARPEQSQLPPSYSEIINRALREAALAPTVFDALDICGAVMAQLAELCRQAEVSHG</sequence>
<dbReference type="EMBL" id="CP066769">
    <property type="protein sequence ID" value="QQK01838.1"/>
    <property type="molecule type" value="Genomic_DNA"/>
</dbReference>
<proteinExistence type="predicted"/>
<organism evidence="1 2">
    <name type="scientific">Burkholderia anthina</name>
    <dbReference type="NCBI Taxonomy" id="179879"/>
    <lineage>
        <taxon>Bacteria</taxon>
        <taxon>Pseudomonadati</taxon>
        <taxon>Pseudomonadota</taxon>
        <taxon>Betaproteobacteria</taxon>
        <taxon>Burkholderiales</taxon>
        <taxon>Burkholderiaceae</taxon>
        <taxon>Burkholderia</taxon>
        <taxon>Burkholderia cepacia complex</taxon>
    </lineage>
</organism>
<dbReference type="KEGG" id="bann:JFN94_12165"/>
<evidence type="ECO:0000313" key="1">
    <source>
        <dbReference type="EMBL" id="QQK01838.1"/>
    </source>
</evidence>
<dbReference type="Proteomes" id="UP000596205">
    <property type="component" value="Chromosome 1"/>
</dbReference>
<dbReference type="AlphaFoldDB" id="A0A7T6VDE3"/>
<dbReference type="RefSeq" id="WP_080558117.1">
    <property type="nucleotide sequence ID" value="NZ_CP066769.1"/>
</dbReference>
<protein>
    <submittedName>
        <fullName evidence="1">Uncharacterized protein</fullName>
    </submittedName>
</protein>
<evidence type="ECO:0000313" key="2">
    <source>
        <dbReference type="Proteomes" id="UP000596205"/>
    </source>
</evidence>